<evidence type="ECO:0000256" key="1">
    <source>
        <dbReference type="ARBA" id="ARBA00004141"/>
    </source>
</evidence>
<protein>
    <submittedName>
        <fullName evidence="12">Membrane protein</fullName>
    </submittedName>
</protein>
<dbReference type="GO" id="GO:0048038">
    <property type="term" value="F:quinone binding"/>
    <property type="evidence" value="ECO:0007669"/>
    <property type="project" value="UniProtKB-KW"/>
</dbReference>
<evidence type="ECO:0000256" key="3">
    <source>
        <dbReference type="ARBA" id="ARBA00022692"/>
    </source>
</evidence>
<evidence type="ECO:0000256" key="7">
    <source>
        <dbReference type="ARBA" id="ARBA00023136"/>
    </source>
</evidence>
<keyword evidence="8" id="KW-1015">Disulfide bond</keyword>
<comment type="caution">
    <text evidence="12">The sequence shown here is derived from an EMBL/GenBank/DDBJ whole genome shotgun (WGS) entry which is preliminary data.</text>
</comment>
<dbReference type="OrthoDB" id="9783799at2"/>
<dbReference type="Proteomes" id="UP000031030">
    <property type="component" value="Unassembled WGS sequence"/>
</dbReference>
<reference evidence="12 13" key="1">
    <citation type="submission" date="2014-11" db="EMBL/GenBank/DDBJ databases">
        <title>Genome sequence of Microbacterium mangrovi MUSC 115(T).</title>
        <authorList>
            <person name="Lee L.-H."/>
        </authorList>
    </citation>
    <scope>NUCLEOTIDE SEQUENCE [LARGE SCALE GENOMIC DNA]</scope>
    <source>
        <strain evidence="12 13">MUSC 115</strain>
    </source>
</reference>
<feature type="transmembrane region" description="Helical" evidence="10">
    <location>
        <begin position="86"/>
        <end position="104"/>
    </location>
</feature>
<evidence type="ECO:0000256" key="8">
    <source>
        <dbReference type="ARBA" id="ARBA00023157"/>
    </source>
</evidence>
<dbReference type="STRING" id="1348253.LK09_04330"/>
<dbReference type="GO" id="GO:0016020">
    <property type="term" value="C:membrane"/>
    <property type="evidence" value="ECO:0007669"/>
    <property type="project" value="UniProtKB-SubCell"/>
</dbReference>
<dbReference type="EMBL" id="JTDK01000006">
    <property type="protein sequence ID" value="KHK98271.1"/>
    <property type="molecule type" value="Genomic_DNA"/>
</dbReference>
<evidence type="ECO:0000256" key="6">
    <source>
        <dbReference type="ARBA" id="ARBA00023002"/>
    </source>
</evidence>
<dbReference type="Pfam" id="PF07884">
    <property type="entry name" value="VKOR"/>
    <property type="match status" value="1"/>
</dbReference>
<keyword evidence="5 10" id="KW-1133">Transmembrane helix</keyword>
<dbReference type="InterPro" id="IPR012932">
    <property type="entry name" value="VKOR"/>
</dbReference>
<name>A0A0B2A9I9_9MICO</name>
<evidence type="ECO:0000256" key="5">
    <source>
        <dbReference type="ARBA" id="ARBA00022989"/>
    </source>
</evidence>
<keyword evidence="7 10" id="KW-0472">Membrane</keyword>
<dbReference type="GO" id="GO:0016491">
    <property type="term" value="F:oxidoreductase activity"/>
    <property type="evidence" value="ECO:0007669"/>
    <property type="project" value="UniProtKB-KW"/>
</dbReference>
<dbReference type="AlphaFoldDB" id="A0A0B2A9I9"/>
<sequence length="210" mass="22572">MADTTTESESTPPAASAPPGTHTVLAIVLIVGGALGLLAAFQLTMDDINLLKHPEIALTCNVNSIVQCGKNINSWQGSVFGFPNPILGLMTYPAPIVVGAALLARARFAAWFWWTFNAGMLFAIAFVFWLAFESIFDIGTLCPWCSLVYFVTIPMFLGVTVRNLRAGIGGRALKRVGDVLAPWIVLLAVLGYLIIFGAAQLHLNVLGTFF</sequence>
<evidence type="ECO:0000256" key="4">
    <source>
        <dbReference type="ARBA" id="ARBA00022719"/>
    </source>
</evidence>
<evidence type="ECO:0000313" key="13">
    <source>
        <dbReference type="Proteomes" id="UP000031030"/>
    </source>
</evidence>
<feature type="domain" description="Vitamin K epoxide reductase" evidence="11">
    <location>
        <begin position="22"/>
        <end position="163"/>
    </location>
</feature>
<feature type="transmembrane region" description="Helical" evidence="10">
    <location>
        <begin position="138"/>
        <end position="159"/>
    </location>
</feature>
<dbReference type="RefSeq" id="WP_039396486.1">
    <property type="nucleotide sequence ID" value="NZ_JTDK01000006.1"/>
</dbReference>
<dbReference type="CDD" id="cd12922">
    <property type="entry name" value="VKOR_5"/>
    <property type="match status" value="1"/>
</dbReference>
<feature type="transmembrane region" description="Helical" evidence="10">
    <location>
        <begin position="180"/>
        <end position="203"/>
    </location>
</feature>
<organism evidence="12 13">
    <name type="scientific">Microbacterium mangrovi</name>
    <dbReference type="NCBI Taxonomy" id="1348253"/>
    <lineage>
        <taxon>Bacteria</taxon>
        <taxon>Bacillati</taxon>
        <taxon>Actinomycetota</taxon>
        <taxon>Actinomycetes</taxon>
        <taxon>Micrococcales</taxon>
        <taxon>Microbacteriaceae</taxon>
        <taxon>Microbacterium</taxon>
    </lineage>
</organism>
<evidence type="ECO:0000259" key="11">
    <source>
        <dbReference type="SMART" id="SM00756"/>
    </source>
</evidence>
<dbReference type="Gene3D" id="1.20.1440.130">
    <property type="entry name" value="VKOR domain"/>
    <property type="match status" value="1"/>
</dbReference>
<keyword evidence="3 10" id="KW-0812">Transmembrane</keyword>
<gene>
    <name evidence="12" type="ORF">LK09_04330</name>
</gene>
<dbReference type="InterPro" id="IPR038354">
    <property type="entry name" value="VKOR_sf"/>
</dbReference>
<feature type="transmembrane region" description="Helical" evidence="10">
    <location>
        <begin position="111"/>
        <end position="132"/>
    </location>
</feature>
<keyword evidence="4" id="KW-0874">Quinone</keyword>
<evidence type="ECO:0000313" key="12">
    <source>
        <dbReference type="EMBL" id="KHK98271.1"/>
    </source>
</evidence>
<keyword evidence="13" id="KW-1185">Reference proteome</keyword>
<comment type="subcellular location">
    <subcellularLocation>
        <location evidence="1">Membrane</location>
        <topology evidence="1">Multi-pass membrane protein</topology>
    </subcellularLocation>
</comment>
<accession>A0A0B2A9I9</accession>
<comment type="similarity">
    <text evidence="2">Belongs to the VKOR family.</text>
</comment>
<evidence type="ECO:0000256" key="10">
    <source>
        <dbReference type="SAM" id="Phobius"/>
    </source>
</evidence>
<keyword evidence="9" id="KW-0676">Redox-active center</keyword>
<evidence type="ECO:0000256" key="2">
    <source>
        <dbReference type="ARBA" id="ARBA00006214"/>
    </source>
</evidence>
<dbReference type="InterPro" id="IPR041714">
    <property type="entry name" value="VKOR_Actinobacteria"/>
</dbReference>
<feature type="transmembrane region" description="Helical" evidence="10">
    <location>
        <begin position="24"/>
        <end position="45"/>
    </location>
</feature>
<keyword evidence="6" id="KW-0560">Oxidoreductase</keyword>
<evidence type="ECO:0000256" key="9">
    <source>
        <dbReference type="ARBA" id="ARBA00023284"/>
    </source>
</evidence>
<dbReference type="SMART" id="SM00756">
    <property type="entry name" value="VKc"/>
    <property type="match status" value="1"/>
</dbReference>
<proteinExistence type="inferred from homology"/>